<proteinExistence type="inferred from homology"/>
<dbReference type="InterPro" id="IPR013320">
    <property type="entry name" value="ConA-like_dom_sf"/>
</dbReference>
<protein>
    <submittedName>
        <fullName evidence="8">Sucrose-6-phosphate hydrolase</fullName>
    </submittedName>
</protein>
<dbReference type="GO" id="GO:0004575">
    <property type="term" value="F:sucrose alpha-glucosidase activity"/>
    <property type="evidence" value="ECO:0007669"/>
    <property type="project" value="TreeGrafter"/>
</dbReference>
<feature type="chain" id="PRO_5010365874" evidence="5">
    <location>
        <begin position="33"/>
        <end position="524"/>
    </location>
</feature>
<keyword evidence="5" id="KW-0732">Signal</keyword>
<dbReference type="SMART" id="SM00640">
    <property type="entry name" value="Glyco_32"/>
    <property type="match status" value="1"/>
</dbReference>
<evidence type="ECO:0000256" key="4">
    <source>
        <dbReference type="RuleBase" id="RU362110"/>
    </source>
</evidence>
<comment type="similarity">
    <text evidence="1 4">Belongs to the glycosyl hydrolase 32 family.</text>
</comment>
<dbReference type="InterPro" id="IPR013148">
    <property type="entry name" value="Glyco_hydro_32_N"/>
</dbReference>
<gene>
    <name evidence="8" type="ORF">FM119_13055</name>
</gene>
<organism evidence="8 9">
    <name type="scientific">Mycetocola reblochoni REB411</name>
    <dbReference type="NCBI Taxonomy" id="1255698"/>
    <lineage>
        <taxon>Bacteria</taxon>
        <taxon>Bacillati</taxon>
        <taxon>Actinomycetota</taxon>
        <taxon>Actinomycetes</taxon>
        <taxon>Micrococcales</taxon>
        <taxon>Microbacteriaceae</taxon>
        <taxon>Mycetocola</taxon>
    </lineage>
</organism>
<dbReference type="RefSeq" id="WP_087138609.1">
    <property type="nucleotide sequence ID" value="NZ_FUKR01000076.1"/>
</dbReference>
<dbReference type="InterPro" id="IPR001362">
    <property type="entry name" value="Glyco_hydro_32"/>
</dbReference>
<dbReference type="SUPFAM" id="SSF75005">
    <property type="entry name" value="Arabinanase/levansucrase/invertase"/>
    <property type="match status" value="1"/>
</dbReference>
<evidence type="ECO:0000256" key="1">
    <source>
        <dbReference type="ARBA" id="ARBA00009902"/>
    </source>
</evidence>
<dbReference type="InterPro" id="IPR023296">
    <property type="entry name" value="Glyco_hydro_beta-prop_sf"/>
</dbReference>
<dbReference type="InterPro" id="IPR013189">
    <property type="entry name" value="Glyco_hydro_32_C"/>
</dbReference>
<dbReference type="Gene3D" id="2.115.10.20">
    <property type="entry name" value="Glycosyl hydrolase domain, family 43"/>
    <property type="match status" value="1"/>
</dbReference>
<dbReference type="Gene3D" id="2.60.120.560">
    <property type="entry name" value="Exo-inulinase, domain 1"/>
    <property type="match status" value="1"/>
</dbReference>
<dbReference type="Pfam" id="PF00251">
    <property type="entry name" value="Glyco_hydro_32N"/>
    <property type="match status" value="1"/>
</dbReference>
<evidence type="ECO:0000313" key="9">
    <source>
        <dbReference type="Proteomes" id="UP000196778"/>
    </source>
</evidence>
<keyword evidence="2 4" id="KW-0378">Hydrolase</keyword>
<dbReference type="PANTHER" id="PTHR42800:SF1">
    <property type="entry name" value="EXOINULINASE INUD (AFU_ORTHOLOGUE AFUA_5G00480)"/>
    <property type="match status" value="1"/>
</dbReference>
<dbReference type="Proteomes" id="UP000196778">
    <property type="component" value="Unassembled WGS sequence"/>
</dbReference>
<keyword evidence="3 4" id="KW-0326">Glycosidase</keyword>
<dbReference type="EMBL" id="FUKR01000076">
    <property type="protein sequence ID" value="SJN42056.1"/>
    <property type="molecule type" value="Genomic_DNA"/>
</dbReference>
<dbReference type="Pfam" id="PF08244">
    <property type="entry name" value="Glyco_hydro_32C"/>
    <property type="match status" value="1"/>
</dbReference>
<name>A0A1R4KCM0_9MICO</name>
<evidence type="ECO:0000259" key="6">
    <source>
        <dbReference type="Pfam" id="PF00251"/>
    </source>
</evidence>
<dbReference type="SUPFAM" id="SSF49899">
    <property type="entry name" value="Concanavalin A-like lectins/glucanases"/>
    <property type="match status" value="1"/>
</dbReference>
<feature type="domain" description="Glycosyl hydrolase family 32 C-terminal" evidence="7">
    <location>
        <begin position="377"/>
        <end position="514"/>
    </location>
</feature>
<keyword evidence="9" id="KW-1185">Reference proteome</keyword>
<dbReference type="OrthoDB" id="9776657at2"/>
<evidence type="ECO:0000256" key="2">
    <source>
        <dbReference type="ARBA" id="ARBA00022801"/>
    </source>
</evidence>
<dbReference type="GO" id="GO:0005987">
    <property type="term" value="P:sucrose catabolic process"/>
    <property type="evidence" value="ECO:0007669"/>
    <property type="project" value="TreeGrafter"/>
</dbReference>
<sequence length="524" mass="56744">MSPSLSRRALLTTAGVGTLAVLAGAHRPSASAASSLVAANGSQRAVFHMTPPSGWLCDPQRPVDTNGAYQLYYLHSDVNNGPGGWDHATTVDGVDYTHHGTVLPLTGDEPVWSGSAVIDVDGTAGYGAGAVIVLATVPTDGVRRYQEQYLAYSTDGGFSFTWRPDPVIVNTDGRAATTPQEIDNAEWFRDPKTHWDQARGEWVCVIGRARYAAFYTSPNLIDWTLQRNFDYPDHDLGGIECPDIFTMTADDGTVHWVLGASMDAYTRGLPMTYAYWTGTWTGTEFLADDPTPQWLDWGWDWYAAVTWPAREAPDTVRLATAWMNNWKYAARDVPTDASDGYNGQNSITRELRLSNRGGVYRLLSAPVAALDASAASTTALPDLSVTGESVLGVGGRAYSLDATLSWDQARNVGLTVGRSSDGARGTNIGVYEGEVYVDRGPSELAGFQLSPYHRAFAPVDPAFRQLRLRVYVDTQSVEVFVDDGLVTLSQQVHFTDGDTGISFYSDGGPLQVSAMTLRTFGSSA</sequence>
<dbReference type="AlphaFoldDB" id="A0A1R4KCM0"/>
<dbReference type="GO" id="GO:0005737">
    <property type="term" value="C:cytoplasm"/>
    <property type="evidence" value="ECO:0007669"/>
    <property type="project" value="TreeGrafter"/>
</dbReference>
<dbReference type="PROSITE" id="PS51318">
    <property type="entry name" value="TAT"/>
    <property type="match status" value="1"/>
</dbReference>
<evidence type="ECO:0000313" key="8">
    <source>
        <dbReference type="EMBL" id="SJN42056.1"/>
    </source>
</evidence>
<dbReference type="InterPro" id="IPR006311">
    <property type="entry name" value="TAT_signal"/>
</dbReference>
<evidence type="ECO:0000256" key="5">
    <source>
        <dbReference type="SAM" id="SignalP"/>
    </source>
</evidence>
<feature type="signal peptide" evidence="5">
    <location>
        <begin position="1"/>
        <end position="32"/>
    </location>
</feature>
<evidence type="ECO:0000256" key="3">
    <source>
        <dbReference type="ARBA" id="ARBA00023295"/>
    </source>
</evidence>
<evidence type="ECO:0000259" key="7">
    <source>
        <dbReference type="Pfam" id="PF08244"/>
    </source>
</evidence>
<accession>A0A1R4KCM0</accession>
<dbReference type="PANTHER" id="PTHR42800">
    <property type="entry name" value="EXOINULINASE INUD (AFU_ORTHOLOGUE AFUA_5G00480)"/>
    <property type="match status" value="1"/>
</dbReference>
<feature type="domain" description="Glycosyl hydrolase family 32 N-terminal" evidence="6">
    <location>
        <begin position="48"/>
        <end position="357"/>
    </location>
</feature>
<reference evidence="9" key="1">
    <citation type="submission" date="2017-02" db="EMBL/GenBank/DDBJ databases">
        <authorList>
            <person name="Dridi B."/>
        </authorList>
    </citation>
    <scope>NUCLEOTIDE SEQUENCE [LARGE SCALE GENOMIC DNA]</scope>
    <source>
        <strain evidence="9">EB411</strain>
    </source>
</reference>
<dbReference type="CDD" id="cd18622">
    <property type="entry name" value="GH32_Inu-like"/>
    <property type="match status" value="1"/>
</dbReference>